<evidence type="ECO:0000313" key="3">
    <source>
        <dbReference type="Proteomes" id="UP000308697"/>
    </source>
</evidence>
<gene>
    <name evidence="2" type="ORF">FCH28_34790</name>
</gene>
<organism evidence="2 3">
    <name type="scientific">Streptomyces piniterrae</name>
    <dbReference type="NCBI Taxonomy" id="2571125"/>
    <lineage>
        <taxon>Bacteria</taxon>
        <taxon>Bacillati</taxon>
        <taxon>Actinomycetota</taxon>
        <taxon>Actinomycetes</taxon>
        <taxon>Kitasatosporales</taxon>
        <taxon>Streptomycetaceae</taxon>
        <taxon>Streptomyces</taxon>
    </lineage>
</organism>
<feature type="region of interest" description="Disordered" evidence="1">
    <location>
        <begin position="24"/>
        <end position="62"/>
    </location>
</feature>
<dbReference type="AlphaFoldDB" id="A0A4U0MNG2"/>
<dbReference type="RefSeq" id="WP_136744339.1">
    <property type="nucleotide sequence ID" value="NZ_SUMB01000017.1"/>
</dbReference>
<dbReference type="Proteomes" id="UP000308697">
    <property type="component" value="Unassembled WGS sequence"/>
</dbReference>
<accession>A0A4U0MNG2</accession>
<dbReference type="OrthoDB" id="4319342at2"/>
<proteinExistence type="predicted"/>
<evidence type="ECO:0000256" key="1">
    <source>
        <dbReference type="SAM" id="MobiDB-lite"/>
    </source>
</evidence>
<feature type="compositionally biased region" description="Basic and acidic residues" evidence="1">
    <location>
        <begin position="25"/>
        <end position="49"/>
    </location>
</feature>
<comment type="caution">
    <text evidence="2">The sequence shown here is derived from an EMBL/GenBank/DDBJ whole genome shotgun (WGS) entry which is preliminary data.</text>
</comment>
<protein>
    <submittedName>
        <fullName evidence="2">Uncharacterized protein</fullName>
    </submittedName>
</protein>
<sequence>MKSTLGRLGRLASRTVSFLLHGRRPRFDHSEAHRDAHPNRDASALDHYRPSAVPGHMSGPLM</sequence>
<reference evidence="2 3" key="1">
    <citation type="submission" date="2019-04" db="EMBL/GenBank/DDBJ databases">
        <title>Streptomyces piniterrae sp. nov., a heliquinomycin-producing actinomycete isolated from rhizosphere soil of Pinus yunnanensis.</title>
        <authorList>
            <person name="Zhuang X."/>
            <person name="Zhao J."/>
        </authorList>
    </citation>
    <scope>NUCLEOTIDE SEQUENCE [LARGE SCALE GENOMIC DNA]</scope>
    <source>
        <strain evidence="3">jys28</strain>
    </source>
</reference>
<dbReference type="EMBL" id="SUMB01000017">
    <property type="protein sequence ID" value="TJZ42193.1"/>
    <property type="molecule type" value="Genomic_DNA"/>
</dbReference>
<evidence type="ECO:0000313" key="2">
    <source>
        <dbReference type="EMBL" id="TJZ42193.1"/>
    </source>
</evidence>
<name>A0A4U0MNG2_9ACTN</name>
<keyword evidence="3" id="KW-1185">Reference proteome</keyword>